<dbReference type="Proteomes" id="UP000266673">
    <property type="component" value="Unassembled WGS sequence"/>
</dbReference>
<evidence type="ECO:0000313" key="1">
    <source>
        <dbReference type="EMBL" id="RIB01312.1"/>
    </source>
</evidence>
<gene>
    <name evidence="1" type="ORF">C2G38_2231220</name>
</gene>
<evidence type="ECO:0000313" key="2">
    <source>
        <dbReference type="Proteomes" id="UP000266673"/>
    </source>
</evidence>
<proteinExistence type="predicted"/>
<organism evidence="1 2">
    <name type="scientific">Gigaspora rosea</name>
    <dbReference type="NCBI Taxonomy" id="44941"/>
    <lineage>
        <taxon>Eukaryota</taxon>
        <taxon>Fungi</taxon>
        <taxon>Fungi incertae sedis</taxon>
        <taxon>Mucoromycota</taxon>
        <taxon>Glomeromycotina</taxon>
        <taxon>Glomeromycetes</taxon>
        <taxon>Diversisporales</taxon>
        <taxon>Gigasporaceae</taxon>
        <taxon>Gigaspora</taxon>
    </lineage>
</organism>
<dbReference type="AlphaFoldDB" id="A0A397TT60"/>
<keyword evidence="2" id="KW-1185">Reference proteome</keyword>
<dbReference type="OrthoDB" id="2402156at2759"/>
<name>A0A397TT60_9GLOM</name>
<sequence length="686" mass="78055">MAGYPPPNFNGYPDEDPEEFIDSFRSYLVAVGIDVTARHADRVQAHGLFETCLKGATQGRTAVQLGANLRHGAVGQAGNIVIPAHTVFDEDWSFADGRPTDEYIYISYLKMNHFTDTIIIPDDDDKITDTSTVEAPQSVNAVNIIDDPLLNEETGSQDDFTLPDDVWSTDTEELQKPNTQVLHESDGWNTDMTDELQESNMLQTINESDDGWNTDITDEFQESDLLIWDFDHLPNSSYLSNSSASSSTTNKLDNTDDIEIIQLGSCGNTETAGRVKYRLEFEEYPETAPDGVACIYNIAGMDPEKACEIFDLKNIQYSYKDGTTRDNVHCSFLNTKVYKETRSCRGVKYCQFISPELKNASHTVVDFDDELFKKIFEANELSVDTATLNEFVAAHKISCEYYDELAQIRYNGKPNLAKHYQQEEDTSPLHCFIGCQNYKHGEKGHRYLSLSQRTNIDYLKQLFQDYSYHEDGVNNESNAIQHCYTILPFSAKQNKYHLKEYPFIIILSKGIYNHPSPPPVKTPKSILNDLKDIIYNEDILDLTAHKLLNRPTLISYLKGVPLPQLHPSLNNLSKLNALIASRKHAEHPYGQNIYGVTHLLMKQSNDENSYIRTIRLLNDGQYFVLCGYKQQIEGLRKSKYIKIDMSFKRVHGSINEWEICAYSEAHQKTFTFAQAFTILQTANAYQ</sequence>
<reference evidence="1 2" key="1">
    <citation type="submission" date="2018-06" db="EMBL/GenBank/DDBJ databases">
        <title>Comparative genomics reveals the genomic features of Rhizophagus irregularis, R. cerebriforme, R. diaphanum and Gigaspora rosea, and their symbiotic lifestyle signature.</title>
        <authorList>
            <person name="Morin E."/>
            <person name="San Clemente H."/>
            <person name="Chen E.C.H."/>
            <person name="De La Providencia I."/>
            <person name="Hainaut M."/>
            <person name="Kuo A."/>
            <person name="Kohler A."/>
            <person name="Murat C."/>
            <person name="Tang N."/>
            <person name="Roy S."/>
            <person name="Loubradou J."/>
            <person name="Henrissat B."/>
            <person name="Grigoriev I.V."/>
            <person name="Corradi N."/>
            <person name="Roux C."/>
            <person name="Martin F.M."/>
        </authorList>
    </citation>
    <scope>NUCLEOTIDE SEQUENCE [LARGE SCALE GENOMIC DNA]</scope>
    <source>
        <strain evidence="1 2">DAOM 194757</strain>
    </source>
</reference>
<accession>A0A397TT60</accession>
<comment type="caution">
    <text evidence="1">The sequence shown here is derived from an EMBL/GenBank/DDBJ whole genome shotgun (WGS) entry which is preliminary data.</text>
</comment>
<protein>
    <submittedName>
        <fullName evidence="1">Uncharacterized protein</fullName>
    </submittedName>
</protein>
<dbReference type="EMBL" id="QKWP01003193">
    <property type="protein sequence ID" value="RIB01312.1"/>
    <property type="molecule type" value="Genomic_DNA"/>
</dbReference>